<accession>A0A8C6UQC9</accession>
<sequence length="872" mass="98586">MDSIPRRWVLRPLSPSLQPSDLRSISAQRDDNVFFTESISIVGSQSAVYVEGHSDSSADVVIEARQVSVSKDDDARSSSSSEDLPLSPCSSSSGASHNGFYSFVEDPFSPEAEHNEAWMVSPQRQTQLATLREKNSHKLQSYSSPRQPGNLFQDESVDSQYRIHEIHGYKVVGEQEERQLRKEIIRNQAPKQSPLFEKDGGNDTSRLIEGLSLSYSHVIAKPAVVVDSTVNEEQINFDAARKQFLQMEQNKLDPIIRPRKIQVTTSPKQNPTLQDKEASREEQVFKPKVVYVVDAEVKEDESGNSRQSSFFEEPDGLPLNVRVSYSSDDGRASEQIVPENGANQFTLEHETPIEREIRIAQEREENLRRSRGLQHSVSGEMVEIKIIRLPSPLPLTPLQAKDKGRVSFNFQEIQRKEEATKQDSARQDVVGPRRKRASSFEILEAGSAESDATQSNKESVITRAFETLKQSVGEKFDVVDYALQKQSYQDNRQSSTQLLQEYVEPYLRNARQETENPRFPNDQELARKAEFEGYVSTEERWQGHNRDRIENGYTSVVERSRVELLSDDVFPLPLKHPKDSEGADQDGPSRWNPQAALWRNNSEKTGLQTRGEGVAGFIERDIEEALRREQELKELREQREAQEKQVYSPQTLVQQADKMATTQFYPRVRPDKAQFRSSPRPPIVRLSGVPLMSPKPWSPAPQTPFTPQTPLTPQTRLTPSRPHSPPRPHSHLRHLPWSRPPRSLSGASPTPCCMTSRNGVSNSSWRRARTLESSQLTLSTMRWWSRLVWGDTRTRGLCSGRLGSLPTNRTNGCVVPRHTSGGHCLPLPTRTMNAIAPIRNPGSDRKRIRSSKRGTCKEARVGGNAVKLGLSW</sequence>
<feature type="coiled-coil region" evidence="1">
    <location>
        <begin position="615"/>
        <end position="645"/>
    </location>
</feature>
<feature type="compositionally biased region" description="Polar residues" evidence="2">
    <location>
        <begin position="745"/>
        <end position="760"/>
    </location>
</feature>
<keyword evidence="4" id="KW-1185">Reference proteome</keyword>
<evidence type="ECO:0008006" key="5">
    <source>
        <dbReference type="Google" id="ProtNLM"/>
    </source>
</evidence>
<dbReference type="Ensembl" id="ENSNMLT00000042036.1">
    <property type="protein sequence ID" value="ENSNMLP00000037746.1"/>
    <property type="gene ID" value="ENSNMLG00000023356.1"/>
</dbReference>
<keyword evidence="1" id="KW-0175">Coiled coil</keyword>
<feature type="region of interest" description="Disordered" evidence="2">
    <location>
        <begin position="133"/>
        <end position="152"/>
    </location>
</feature>
<dbReference type="Proteomes" id="UP000694523">
    <property type="component" value="Unplaced"/>
</dbReference>
<feature type="compositionally biased region" description="Low complexity" evidence="2">
    <location>
        <begin position="77"/>
        <end position="93"/>
    </location>
</feature>
<feature type="compositionally biased region" description="Low complexity" evidence="2">
    <location>
        <begin position="705"/>
        <end position="721"/>
    </location>
</feature>
<organism evidence="3 4">
    <name type="scientific">Neogobius melanostomus</name>
    <name type="common">round goby</name>
    <dbReference type="NCBI Taxonomy" id="47308"/>
    <lineage>
        <taxon>Eukaryota</taxon>
        <taxon>Metazoa</taxon>
        <taxon>Chordata</taxon>
        <taxon>Craniata</taxon>
        <taxon>Vertebrata</taxon>
        <taxon>Euteleostomi</taxon>
        <taxon>Actinopterygii</taxon>
        <taxon>Neopterygii</taxon>
        <taxon>Teleostei</taxon>
        <taxon>Neoteleostei</taxon>
        <taxon>Acanthomorphata</taxon>
        <taxon>Gobiaria</taxon>
        <taxon>Gobiiformes</taxon>
        <taxon>Gobioidei</taxon>
        <taxon>Gobiidae</taxon>
        <taxon>Benthophilinae</taxon>
        <taxon>Neogobiini</taxon>
        <taxon>Neogobius</taxon>
    </lineage>
</organism>
<reference evidence="3" key="1">
    <citation type="submission" date="2025-08" db="UniProtKB">
        <authorList>
            <consortium name="Ensembl"/>
        </authorList>
    </citation>
    <scope>IDENTIFICATION</scope>
</reference>
<feature type="region of interest" description="Disordered" evidence="2">
    <location>
        <begin position="68"/>
        <end position="93"/>
    </location>
</feature>
<protein>
    <recommendedName>
        <fullName evidence="5">Mitotic interactor and substrate of PLK1</fullName>
    </recommendedName>
</protein>
<dbReference type="AlphaFoldDB" id="A0A8C6UQC9"/>
<feature type="region of interest" description="Disordered" evidence="2">
    <location>
        <begin position="669"/>
        <end position="760"/>
    </location>
</feature>
<evidence type="ECO:0000256" key="2">
    <source>
        <dbReference type="SAM" id="MobiDB-lite"/>
    </source>
</evidence>
<dbReference type="PANTHER" id="PTHR18839:SF0">
    <property type="entry name" value="MITOTIC INTERACTOR AND SUBSTRATE OF PLK1 ISOFORM X1-RELATED"/>
    <property type="match status" value="1"/>
</dbReference>
<feature type="compositionally biased region" description="Basic residues" evidence="2">
    <location>
        <begin position="724"/>
        <end position="736"/>
    </location>
</feature>
<dbReference type="InterPro" id="IPR042779">
    <property type="entry name" value="MISP/MISP3-like"/>
</dbReference>
<evidence type="ECO:0000256" key="1">
    <source>
        <dbReference type="SAM" id="Coils"/>
    </source>
</evidence>
<evidence type="ECO:0000313" key="4">
    <source>
        <dbReference type="Proteomes" id="UP000694523"/>
    </source>
</evidence>
<evidence type="ECO:0000313" key="3">
    <source>
        <dbReference type="Ensembl" id="ENSNMLP00000037746.1"/>
    </source>
</evidence>
<feature type="compositionally biased region" description="Polar residues" evidence="2">
    <location>
        <begin position="138"/>
        <end position="147"/>
    </location>
</feature>
<proteinExistence type="predicted"/>
<reference evidence="3" key="2">
    <citation type="submission" date="2025-09" db="UniProtKB">
        <authorList>
            <consortium name="Ensembl"/>
        </authorList>
    </citation>
    <scope>IDENTIFICATION</scope>
</reference>
<name>A0A8C6UQC9_9GOBI</name>
<dbReference type="PANTHER" id="PTHR18839">
    <property type="entry name" value="MITOTIC INTERACTOR AND SUBSTRATE OF PLK1 MISP FAMILY MEMBER"/>
    <property type="match status" value="1"/>
</dbReference>